<evidence type="ECO:0000259" key="1">
    <source>
        <dbReference type="Pfam" id="PF01425"/>
    </source>
</evidence>
<dbReference type="Pfam" id="PF01425">
    <property type="entry name" value="Amidase"/>
    <property type="match status" value="2"/>
</dbReference>
<reference evidence="2 3" key="1">
    <citation type="submission" date="2018-04" db="EMBL/GenBank/DDBJ databases">
        <title>Bordetella sp. HZ20 isolated from seawater.</title>
        <authorList>
            <person name="Sun C."/>
        </authorList>
    </citation>
    <scope>NUCLEOTIDE SEQUENCE [LARGE SCALE GENOMIC DNA]</scope>
    <source>
        <strain evidence="2 3">HZ20</strain>
    </source>
</reference>
<dbReference type="EMBL" id="CP028901">
    <property type="protein sequence ID" value="AWB33712.1"/>
    <property type="molecule type" value="Genomic_DNA"/>
</dbReference>
<feature type="domain" description="Amidase" evidence="1">
    <location>
        <begin position="55"/>
        <end position="224"/>
    </location>
</feature>
<dbReference type="PANTHER" id="PTHR11895">
    <property type="entry name" value="TRANSAMIDASE"/>
    <property type="match status" value="1"/>
</dbReference>
<keyword evidence="3" id="KW-1185">Reference proteome</keyword>
<evidence type="ECO:0000313" key="2">
    <source>
        <dbReference type="EMBL" id="AWB33712.1"/>
    </source>
</evidence>
<accession>A0A2R4XIR2</accession>
<evidence type="ECO:0000313" key="3">
    <source>
        <dbReference type="Proteomes" id="UP000244571"/>
    </source>
</evidence>
<sequence length="447" mass="48502">MLLDDLPNTIDGLLRALRQGDLTCAQARASQRERFMLGAQTFAGVVRHVVEPWQPGLPFSGVAVAHKDIFEQDGYCPGLGRDGGQVCTGKVLANAPARLRAQGFHQLGTLSMAEDACSATAFTRRLPVPVNPLDPRLAVGGSSSGSAVAVASGMVYASLGTDTAGSVRIPSMTCGVMGLKTTHGLIDREGMPLLCPSLDSIGVLARAVEDLGHVLEVLVPSLERHDPNVSVSYWDAFETLGTGHEPVAQVVRDCWSEFAQPLSAERQRRVTQCFEQASHHVQIMMSTEVGQGQMERIRRDLACDEVRQLGMLGQALPVLFYEQSRAQRGELLQQFVESAFADADVLMLPLQLQSIPDVDEVYPGGARFSANASLAMHRMCGWINYLGLPALAMPVGTDNKGLPVSLQMIARPCHEWQLLEVGQRIQNELYGRDGIVPRTPQQKEISL</sequence>
<dbReference type="PANTHER" id="PTHR11895:SF176">
    <property type="entry name" value="AMIDASE AMID-RELATED"/>
    <property type="match status" value="1"/>
</dbReference>
<dbReference type="InterPro" id="IPR023631">
    <property type="entry name" value="Amidase_dom"/>
</dbReference>
<dbReference type="InterPro" id="IPR020556">
    <property type="entry name" value="Amidase_CS"/>
</dbReference>
<protein>
    <recommendedName>
        <fullName evidence="1">Amidase domain-containing protein</fullName>
    </recommendedName>
</protein>
<dbReference type="InterPro" id="IPR000120">
    <property type="entry name" value="Amidase"/>
</dbReference>
<dbReference type="KEGG" id="boz:DBV39_08370"/>
<dbReference type="Gene3D" id="3.90.1300.10">
    <property type="entry name" value="Amidase signature (AS) domain"/>
    <property type="match status" value="1"/>
</dbReference>
<dbReference type="InterPro" id="IPR036928">
    <property type="entry name" value="AS_sf"/>
</dbReference>
<dbReference type="PROSITE" id="PS00571">
    <property type="entry name" value="AMIDASES"/>
    <property type="match status" value="1"/>
</dbReference>
<name>A0A2R4XIR2_9BURK</name>
<organism evidence="2 3">
    <name type="scientific">Orrella marina</name>
    <dbReference type="NCBI Taxonomy" id="2163011"/>
    <lineage>
        <taxon>Bacteria</taxon>
        <taxon>Pseudomonadati</taxon>
        <taxon>Pseudomonadota</taxon>
        <taxon>Betaproteobacteria</taxon>
        <taxon>Burkholderiales</taxon>
        <taxon>Alcaligenaceae</taxon>
        <taxon>Orrella</taxon>
    </lineage>
</organism>
<dbReference type="Proteomes" id="UP000244571">
    <property type="component" value="Chromosome"/>
</dbReference>
<dbReference type="GO" id="GO:0003824">
    <property type="term" value="F:catalytic activity"/>
    <property type="evidence" value="ECO:0007669"/>
    <property type="project" value="InterPro"/>
</dbReference>
<proteinExistence type="predicted"/>
<dbReference type="SUPFAM" id="SSF75304">
    <property type="entry name" value="Amidase signature (AS) enzymes"/>
    <property type="match status" value="1"/>
</dbReference>
<dbReference type="OrthoDB" id="8872210at2"/>
<feature type="domain" description="Amidase" evidence="1">
    <location>
        <begin position="284"/>
        <end position="419"/>
    </location>
</feature>
<dbReference type="AlphaFoldDB" id="A0A2R4XIR2"/>
<dbReference type="RefSeq" id="WP_108621141.1">
    <property type="nucleotide sequence ID" value="NZ_CP028901.1"/>
</dbReference>
<gene>
    <name evidence="2" type="ORF">DBV39_08370</name>
</gene>